<keyword evidence="2" id="KW-0067">ATP-binding</keyword>
<comment type="caution">
    <text evidence="5">The sequence shown here is derived from an EMBL/GenBank/DDBJ whole genome shotgun (WGS) entry which is preliminary data.</text>
</comment>
<dbReference type="Pfam" id="PF14510">
    <property type="entry name" value="ABC_trans_N"/>
    <property type="match status" value="1"/>
</dbReference>
<dbReference type="PROSITE" id="PS50893">
    <property type="entry name" value="ABC_TRANSPORTER_2"/>
    <property type="match status" value="1"/>
</dbReference>
<dbReference type="PANTHER" id="PTHR48040:SF20">
    <property type="entry name" value="PLEIOTROPIC DRUG RESISTANCE PROTEIN 1"/>
    <property type="match status" value="1"/>
</dbReference>
<dbReference type="InterPro" id="IPR003593">
    <property type="entry name" value="AAA+_ATPase"/>
</dbReference>
<gene>
    <name evidence="5" type="ORF">D0Y65_051728</name>
</gene>
<dbReference type="EMBL" id="QZWG01000019">
    <property type="protein sequence ID" value="RZB48333.1"/>
    <property type="molecule type" value="Genomic_DNA"/>
</dbReference>
<dbReference type="InterPro" id="IPR003439">
    <property type="entry name" value="ABC_transporter-like_ATP-bd"/>
</dbReference>
<dbReference type="InterPro" id="IPR027417">
    <property type="entry name" value="P-loop_NTPase"/>
</dbReference>
<dbReference type="Pfam" id="PF00005">
    <property type="entry name" value="ABC_tran"/>
    <property type="match status" value="1"/>
</dbReference>
<evidence type="ECO:0000256" key="2">
    <source>
        <dbReference type="ARBA" id="ARBA00022840"/>
    </source>
</evidence>
<dbReference type="GO" id="GO:0005524">
    <property type="term" value="F:ATP binding"/>
    <property type="evidence" value="ECO:0007669"/>
    <property type="project" value="UniProtKB-KW"/>
</dbReference>
<evidence type="ECO:0000256" key="1">
    <source>
        <dbReference type="ARBA" id="ARBA00022741"/>
    </source>
</evidence>
<name>A0A445FHP0_GLYSO</name>
<dbReference type="SMART" id="SM00382">
    <property type="entry name" value="AAA"/>
    <property type="match status" value="1"/>
</dbReference>
<dbReference type="PANTHER" id="PTHR48040">
    <property type="entry name" value="PLEIOTROPIC DRUG RESISTANCE PROTEIN 1-LIKE ISOFORM X1"/>
    <property type="match status" value="1"/>
</dbReference>
<sequence>MEGGEGIFRAGSRRGFGFGSSSLRRKSDADPTFSNSFHSDDDEEALKWGAIQKLPTVSRLRKGLLTNPEGEASEIDIHKLWTIANAEVDNEKFLLKLRSRTDRVGVDIPTIEVRFEHLNVEADVHLGGRALPTLTNYMVNIVEGLLKSILRSGRQNMNILHDVSGIIKPSWMTLLFGSPSSGKTTLLLALAGKLDPNLKFNGKVTYNGHEMNEFVPQRTAAYVDILTEVCRREKEANIVPDLGIDIYMKSVATEGQNANLLTDYILRILGLEICADIVMRNAMIRGISGGQRKRVTTGEMLVGPSRVLFMDEISTGLDSSTTFQIVKSIKQYVHLLKGTAVISLLQPPPETYNLCDDVILFSDPHIVYQGPCEHVC</sequence>
<accession>A0A445FHP0</accession>
<feature type="region of interest" description="Disordered" evidence="3">
    <location>
        <begin position="12"/>
        <end position="40"/>
    </location>
</feature>
<evidence type="ECO:0000256" key="3">
    <source>
        <dbReference type="SAM" id="MobiDB-lite"/>
    </source>
</evidence>
<proteinExistence type="predicted"/>
<dbReference type="SUPFAM" id="SSF52540">
    <property type="entry name" value="P-loop containing nucleoside triphosphate hydrolases"/>
    <property type="match status" value="1"/>
</dbReference>
<feature type="compositionally biased region" description="Low complexity" evidence="3">
    <location>
        <begin position="12"/>
        <end position="22"/>
    </location>
</feature>
<organism evidence="5 6">
    <name type="scientific">Glycine soja</name>
    <name type="common">Wild soybean</name>
    <dbReference type="NCBI Taxonomy" id="3848"/>
    <lineage>
        <taxon>Eukaryota</taxon>
        <taxon>Viridiplantae</taxon>
        <taxon>Streptophyta</taxon>
        <taxon>Embryophyta</taxon>
        <taxon>Tracheophyta</taxon>
        <taxon>Spermatophyta</taxon>
        <taxon>Magnoliopsida</taxon>
        <taxon>eudicotyledons</taxon>
        <taxon>Gunneridae</taxon>
        <taxon>Pentapetalae</taxon>
        <taxon>rosids</taxon>
        <taxon>fabids</taxon>
        <taxon>Fabales</taxon>
        <taxon>Fabaceae</taxon>
        <taxon>Papilionoideae</taxon>
        <taxon>50 kb inversion clade</taxon>
        <taxon>NPAAA clade</taxon>
        <taxon>indigoferoid/millettioid clade</taxon>
        <taxon>Phaseoleae</taxon>
        <taxon>Glycine</taxon>
        <taxon>Glycine subgen. Soja</taxon>
    </lineage>
</organism>
<evidence type="ECO:0000313" key="5">
    <source>
        <dbReference type="EMBL" id="RZB48333.1"/>
    </source>
</evidence>
<reference evidence="5 6" key="1">
    <citation type="submission" date="2018-09" db="EMBL/GenBank/DDBJ databases">
        <title>A high-quality reference genome of wild soybean provides a powerful tool to mine soybean genomes.</title>
        <authorList>
            <person name="Xie M."/>
            <person name="Chung C.Y.L."/>
            <person name="Li M.-W."/>
            <person name="Wong F.-L."/>
            <person name="Chan T.-F."/>
            <person name="Lam H.-M."/>
        </authorList>
    </citation>
    <scope>NUCLEOTIDE SEQUENCE [LARGE SCALE GENOMIC DNA]</scope>
    <source>
        <strain evidence="6">cv. W05</strain>
        <tissue evidence="5">Hypocotyl of etiolated seedlings</tissue>
    </source>
</reference>
<feature type="domain" description="ABC transporter" evidence="4">
    <location>
        <begin position="144"/>
        <end position="375"/>
    </location>
</feature>
<evidence type="ECO:0000259" key="4">
    <source>
        <dbReference type="PROSITE" id="PS50893"/>
    </source>
</evidence>
<dbReference type="Gene3D" id="3.40.50.300">
    <property type="entry name" value="P-loop containing nucleotide triphosphate hydrolases"/>
    <property type="match status" value="1"/>
</dbReference>
<protein>
    <submittedName>
        <fullName evidence="5">Pleiotropic drug resistance protein 1</fullName>
    </submittedName>
</protein>
<keyword evidence="6" id="KW-1185">Reference proteome</keyword>
<dbReference type="InterPro" id="IPR029481">
    <property type="entry name" value="ABC_trans_N"/>
</dbReference>
<dbReference type="GO" id="GO:0016887">
    <property type="term" value="F:ATP hydrolysis activity"/>
    <property type="evidence" value="ECO:0007669"/>
    <property type="project" value="InterPro"/>
</dbReference>
<evidence type="ECO:0000313" key="6">
    <source>
        <dbReference type="Proteomes" id="UP000289340"/>
    </source>
</evidence>
<keyword evidence="1" id="KW-0547">Nucleotide-binding</keyword>
<dbReference type="Proteomes" id="UP000289340">
    <property type="component" value="Chromosome 19"/>
</dbReference>
<dbReference type="AlphaFoldDB" id="A0A445FHP0"/>